<feature type="region of interest" description="Disordered" evidence="1">
    <location>
        <begin position="778"/>
        <end position="815"/>
    </location>
</feature>
<sequence>MANDPYDLFAGTVANIPDLNTIKEKARDILQIPVSAGLDIQKWLNSSTANIPDPFREFNFRFKSGRVSFEEYEKNFLPKVPNILQSANPIGFQDVISVLETLMDDLSDDERHDYNAARYRINRVLVSIEKFLEEDTTPEFIRDNFPELDSSFLLDFKINWKTFLTNADTSLRDQLIDLRGYLVFYSQKVMDAVFEMPEGYQENSRASANFVNAIIDDIDSILTEWAMELEVMVERLINLLTYSDAKKVHRYRLTNVQAALKNPLFNLVKSDYIRTQSPSTSVLATSFARKEVNPRDQIDAAQAALPPAKIAKPDIGVGDKIQEEKQVDTVEYTATVGPLTEAQFNQLIDKLKQRESSGNYRAVNQIGYCGAWQWGAPGLIDMGYVKSGTSTRSLKSDSCWTGKDGISVRDDFLGNKDKVQDKLIVRWMKYNYKRLLALNVLTKEDTAAQVAGMLCVCHLLGPGGARDFKNGKNRTDANGTGPQEYFNLGSSAVGGSTTATPQEAQENAQKVDMQTIDDSATVNVPEQSAAPVYPYNKVKHTESGHFEEYDDTPGAERIQVRHRKGSGYELKEDGDTVYFSSKNNYDAVLGDNHIIVSGLCNIYVKGNCGIISDGDMNINAGQNLNLIAGGDVNVVAGGNKSERISGSSSTNVSGDAATSIGGFHRLAADGDLQIESGSLSAISRAGNLNLISKGDVNTVTEGNINQNAIGNISTVAKGNTISVAYGDQTIVASAKMVINGDSLVAYGKSTANLGSSSSTTIAGSGVIKLGAPVEKAQYSDTAGRAPDGSASPVNPSGSATDGGGASVASGKKSNVEKDKVEKIVDTFSASNFDKTQAYAGGGDGVPASKVDPYSVA</sequence>
<protein>
    <submittedName>
        <fullName evidence="2">Baseplate hub subunit and tail lysozyme</fullName>
    </submittedName>
</protein>
<proteinExistence type="predicted"/>
<dbReference type="Gene3D" id="3.10.450.190">
    <property type="match status" value="1"/>
</dbReference>
<dbReference type="SUPFAM" id="SSF69349">
    <property type="entry name" value="Phage fibre proteins"/>
    <property type="match status" value="1"/>
</dbReference>
<name>A0A9N6WTV7_9VIRU</name>
<organism evidence="2">
    <name type="scientific">Ochrobactrum phage ORM_20</name>
    <dbReference type="NCBI Taxonomy" id="2985243"/>
    <lineage>
        <taxon>Viruses</taxon>
    </lineage>
</organism>
<evidence type="ECO:0000256" key="1">
    <source>
        <dbReference type="SAM" id="MobiDB-lite"/>
    </source>
</evidence>
<dbReference type="EMBL" id="OX359470">
    <property type="protein sequence ID" value="CAI3971091.1"/>
    <property type="molecule type" value="Genomic_DNA"/>
</dbReference>
<accession>A0A9N6WTV7</accession>
<feature type="region of interest" description="Disordered" evidence="1">
    <location>
        <begin position="834"/>
        <end position="856"/>
    </location>
</feature>
<reference evidence="2" key="1">
    <citation type="submission" date="2022-10" db="EMBL/GenBank/DDBJ databases">
        <authorList>
            <person name="Meaden S."/>
        </authorList>
    </citation>
    <scope>NUCLEOTIDE SEQUENCE</scope>
</reference>
<evidence type="ECO:0000313" key="2">
    <source>
        <dbReference type="EMBL" id="CAI3971091.1"/>
    </source>
</evidence>
<gene>
    <name evidence="2" type="ORF">ORM20_00037</name>
</gene>